<dbReference type="CDD" id="cd01392">
    <property type="entry name" value="HTH_LacI"/>
    <property type="match status" value="1"/>
</dbReference>
<keyword evidence="2" id="KW-0238">DNA-binding</keyword>
<evidence type="ECO:0000256" key="2">
    <source>
        <dbReference type="ARBA" id="ARBA00023125"/>
    </source>
</evidence>
<dbReference type="InterPro" id="IPR010982">
    <property type="entry name" value="Lambda_DNA-bd_dom_sf"/>
</dbReference>
<evidence type="ECO:0000256" key="3">
    <source>
        <dbReference type="ARBA" id="ARBA00023163"/>
    </source>
</evidence>
<keyword evidence="6" id="KW-1185">Reference proteome</keyword>
<dbReference type="EMBL" id="BSPC01000034">
    <property type="protein sequence ID" value="GLS20726.1"/>
    <property type="molecule type" value="Genomic_DNA"/>
</dbReference>
<dbReference type="SMART" id="SM00354">
    <property type="entry name" value="HTH_LACI"/>
    <property type="match status" value="1"/>
</dbReference>
<name>A0ABQ6CK34_9HYPH</name>
<evidence type="ECO:0000259" key="4">
    <source>
        <dbReference type="PROSITE" id="PS50932"/>
    </source>
</evidence>
<feature type="domain" description="HTH lacI-type" evidence="4">
    <location>
        <begin position="21"/>
        <end position="77"/>
    </location>
</feature>
<dbReference type="SUPFAM" id="SSF47413">
    <property type="entry name" value="lambda repressor-like DNA-binding domains"/>
    <property type="match status" value="1"/>
</dbReference>
<dbReference type="Gene3D" id="3.40.50.2300">
    <property type="match status" value="2"/>
</dbReference>
<protein>
    <submittedName>
        <fullName evidence="5">LacI family transcriptional regulator</fullName>
    </submittedName>
</protein>
<evidence type="ECO:0000313" key="6">
    <source>
        <dbReference type="Proteomes" id="UP001156882"/>
    </source>
</evidence>
<evidence type="ECO:0000313" key="5">
    <source>
        <dbReference type="EMBL" id="GLS20726.1"/>
    </source>
</evidence>
<sequence length="362" mass="39358">MQKELQYVHMDKQARQISRAVTLKDVAAAAHVHVSTASRALNPATRGMVADDVVERVRMHARELGYRGDPLAASLRTGRSMLVGVLVPDIANPLFSPILGGINEILNAQGYYTIVSDAGTEQDAQLDLVDALIGRRVDGLILATASRNDPVVNHCLERNVPIVLVNRSEATQRAPAAVSDDVLGMKLSVDHLIELGHRRIAHLGGPQHISTGYLRRVGFEMAMENHGFPRDGLTMEFASAYTREAGHKAAKMILLKHPEATGIVAANDLLALGIYQALQELGRHCPGDVSVVGHNDMPFVDMVQPPLTTVRIGHREMGVEAARLLVRELRRETAARMNVVLAPTLVERASTARPNHGIGMRS</sequence>
<dbReference type="Pfam" id="PF13377">
    <property type="entry name" value="Peripla_BP_3"/>
    <property type="match status" value="1"/>
</dbReference>
<dbReference type="PROSITE" id="PS50932">
    <property type="entry name" value="HTH_LACI_2"/>
    <property type="match status" value="1"/>
</dbReference>
<keyword evidence="3" id="KW-0804">Transcription</keyword>
<organism evidence="5 6">
    <name type="scientific">Labrys miyagiensis</name>
    <dbReference type="NCBI Taxonomy" id="346912"/>
    <lineage>
        <taxon>Bacteria</taxon>
        <taxon>Pseudomonadati</taxon>
        <taxon>Pseudomonadota</taxon>
        <taxon>Alphaproteobacteria</taxon>
        <taxon>Hyphomicrobiales</taxon>
        <taxon>Xanthobacteraceae</taxon>
        <taxon>Labrys</taxon>
    </lineage>
</organism>
<dbReference type="Proteomes" id="UP001156882">
    <property type="component" value="Unassembled WGS sequence"/>
</dbReference>
<gene>
    <name evidence="5" type="ORF">GCM10007874_37430</name>
</gene>
<dbReference type="Pfam" id="PF00356">
    <property type="entry name" value="LacI"/>
    <property type="match status" value="1"/>
</dbReference>
<dbReference type="Gene3D" id="1.10.260.40">
    <property type="entry name" value="lambda repressor-like DNA-binding domains"/>
    <property type="match status" value="1"/>
</dbReference>
<dbReference type="CDD" id="cd06267">
    <property type="entry name" value="PBP1_LacI_sugar_binding-like"/>
    <property type="match status" value="1"/>
</dbReference>
<dbReference type="SUPFAM" id="SSF53822">
    <property type="entry name" value="Periplasmic binding protein-like I"/>
    <property type="match status" value="1"/>
</dbReference>
<dbReference type="PANTHER" id="PTHR30146">
    <property type="entry name" value="LACI-RELATED TRANSCRIPTIONAL REPRESSOR"/>
    <property type="match status" value="1"/>
</dbReference>
<comment type="caution">
    <text evidence="5">The sequence shown here is derived from an EMBL/GenBank/DDBJ whole genome shotgun (WGS) entry which is preliminary data.</text>
</comment>
<evidence type="ECO:0000256" key="1">
    <source>
        <dbReference type="ARBA" id="ARBA00023015"/>
    </source>
</evidence>
<dbReference type="InterPro" id="IPR046335">
    <property type="entry name" value="LacI/GalR-like_sensor"/>
</dbReference>
<accession>A0ABQ6CK34</accession>
<reference evidence="6" key="1">
    <citation type="journal article" date="2019" name="Int. J. Syst. Evol. Microbiol.">
        <title>The Global Catalogue of Microorganisms (GCM) 10K type strain sequencing project: providing services to taxonomists for standard genome sequencing and annotation.</title>
        <authorList>
            <consortium name="The Broad Institute Genomics Platform"/>
            <consortium name="The Broad Institute Genome Sequencing Center for Infectious Disease"/>
            <person name="Wu L."/>
            <person name="Ma J."/>
        </authorList>
    </citation>
    <scope>NUCLEOTIDE SEQUENCE [LARGE SCALE GENOMIC DNA]</scope>
    <source>
        <strain evidence="6">NBRC 101365</strain>
    </source>
</reference>
<keyword evidence="1" id="KW-0805">Transcription regulation</keyword>
<dbReference type="InterPro" id="IPR028082">
    <property type="entry name" value="Peripla_BP_I"/>
</dbReference>
<dbReference type="InterPro" id="IPR000843">
    <property type="entry name" value="HTH_LacI"/>
</dbReference>
<dbReference type="PANTHER" id="PTHR30146:SF138">
    <property type="entry name" value="TRANSCRIPTIONAL REGULATORY PROTEIN"/>
    <property type="match status" value="1"/>
</dbReference>
<proteinExistence type="predicted"/>